<reference evidence="2 3" key="1">
    <citation type="journal article" date="2018" name="Front. Plant Sci.">
        <title>Red Clover (Trifolium pratense) and Zigzag Clover (T. medium) - A Picture of Genomic Similarities and Differences.</title>
        <authorList>
            <person name="Dluhosova J."/>
            <person name="Istvanek J."/>
            <person name="Nedelnik J."/>
            <person name="Repkova J."/>
        </authorList>
    </citation>
    <scope>NUCLEOTIDE SEQUENCE [LARGE SCALE GENOMIC DNA]</scope>
    <source>
        <strain evidence="3">cv. 10/8</strain>
        <tissue evidence="2">Leaf</tissue>
    </source>
</reference>
<protein>
    <submittedName>
        <fullName evidence="2">Uncharacterized protein</fullName>
    </submittedName>
</protein>
<accession>A0A392SML1</accession>
<dbReference type="EMBL" id="LXQA010400965">
    <property type="protein sequence ID" value="MCI49424.1"/>
    <property type="molecule type" value="Genomic_DNA"/>
</dbReference>
<feature type="non-terminal residue" evidence="2">
    <location>
        <position position="49"/>
    </location>
</feature>
<sequence length="49" mass="5757">MKEKSSDPKEDEKKHKKNKKKMKDKAETVAKKPKSVIFEKLEALSRSLR</sequence>
<keyword evidence="3" id="KW-1185">Reference proteome</keyword>
<dbReference type="AlphaFoldDB" id="A0A392SML1"/>
<evidence type="ECO:0000313" key="2">
    <source>
        <dbReference type="EMBL" id="MCI49424.1"/>
    </source>
</evidence>
<feature type="region of interest" description="Disordered" evidence="1">
    <location>
        <begin position="1"/>
        <end position="35"/>
    </location>
</feature>
<comment type="caution">
    <text evidence="2">The sequence shown here is derived from an EMBL/GenBank/DDBJ whole genome shotgun (WGS) entry which is preliminary data.</text>
</comment>
<dbReference type="Proteomes" id="UP000265520">
    <property type="component" value="Unassembled WGS sequence"/>
</dbReference>
<proteinExistence type="predicted"/>
<evidence type="ECO:0000256" key="1">
    <source>
        <dbReference type="SAM" id="MobiDB-lite"/>
    </source>
</evidence>
<evidence type="ECO:0000313" key="3">
    <source>
        <dbReference type="Proteomes" id="UP000265520"/>
    </source>
</evidence>
<feature type="compositionally biased region" description="Basic and acidic residues" evidence="1">
    <location>
        <begin position="1"/>
        <end position="13"/>
    </location>
</feature>
<organism evidence="2 3">
    <name type="scientific">Trifolium medium</name>
    <dbReference type="NCBI Taxonomy" id="97028"/>
    <lineage>
        <taxon>Eukaryota</taxon>
        <taxon>Viridiplantae</taxon>
        <taxon>Streptophyta</taxon>
        <taxon>Embryophyta</taxon>
        <taxon>Tracheophyta</taxon>
        <taxon>Spermatophyta</taxon>
        <taxon>Magnoliopsida</taxon>
        <taxon>eudicotyledons</taxon>
        <taxon>Gunneridae</taxon>
        <taxon>Pentapetalae</taxon>
        <taxon>rosids</taxon>
        <taxon>fabids</taxon>
        <taxon>Fabales</taxon>
        <taxon>Fabaceae</taxon>
        <taxon>Papilionoideae</taxon>
        <taxon>50 kb inversion clade</taxon>
        <taxon>NPAAA clade</taxon>
        <taxon>Hologalegina</taxon>
        <taxon>IRL clade</taxon>
        <taxon>Trifolieae</taxon>
        <taxon>Trifolium</taxon>
    </lineage>
</organism>
<feature type="compositionally biased region" description="Basic residues" evidence="1">
    <location>
        <begin position="14"/>
        <end position="23"/>
    </location>
</feature>
<name>A0A392SML1_9FABA</name>